<gene>
    <name evidence="1" type="ORF">WN51_11030</name>
</gene>
<sequence>MRRMRTNHAARRYDDSLDNEIVDIRVLIGEKTAVCPGASRAASAFAVAIRTSQHLGVSRVHCRLLGFSPELGQRVHFAEGTNLRCCEDKKSPTDDDDSEERSEVVRLIRDRSSAVMRKFRVGQGKDFKLQMLHRIEDAVSTWRRMCVPDRNVILANRSSVERWNRTKDLATRVHIFETVVRS</sequence>
<proteinExistence type="predicted"/>
<name>A0A0M9A3V2_9HYME</name>
<dbReference type="OrthoDB" id="7610725at2759"/>
<organism evidence="1 2">
    <name type="scientific">Melipona quadrifasciata</name>
    <dbReference type="NCBI Taxonomy" id="166423"/>
    <lineage>
        <taxon>Eukaryota</taxon>
        <taxon>Metazoa</taxon>
        <taxon>Ecdysozoa</taxon>
        <taxon>Arthropoda</taxon>
        <taxon>Hexapoda</taxon>
        <taxon>Insecta</taxon>
        <taxon>Pterygota</taxon>
        <taxon>Neoptera</taxon>
        <taxon>Endopterygota</taxon>
        <taxon>Hymenoptera</taxon>
        <taxon>Apocrita</taxon>
        <taxon>Aculeata</taxon>
        <taxon>Apoidea</taxon>
        <taxon>Anthophila</taxon>
        <taxon>Apidae</taxon>
        <taxon>Melipona</taxon>
    </lineage>
</organism>
<dbReference type="EMBL" id="KQ435742">
    <property type="protein sequence ID" value="KOX76677.1"/>
    <property type="molecule type" value="Genomic_DNA"/>
</dbReference>
<accession>A0A0M9A3V2</accession>
<evidence type="ECO:0000313" key="1">
    <source>
        <dbReference type="EMBL" id="KOX76677.1"/>
    </source>
</evidence>
<evidence type="ECO:0000313" key="2">
    <source>
        <dbReference type="Proteomes" id="UP000053105"/>
    </source>
</evidence>
<protein>
    <submittedName>
        <fullName evidence="1">Uncharacterized protein</fullName>
    </submittedName>
</protein>
<reference evidence="1 2" key="1">
    <citation type="submission" date="2015-07" db="EMBL/GenBank/DDBJ databases">
        <title>The genome of Melipona quadrifasciata.</title>
        <authorList>
            <person name="Pan H."/>
            <person name="Kapheim K."/>
        </authorList>
    </citation>
    <scope>NUCLEOTIDE SEQUENCE [LARGE SCALE GENOMIC DNA]</scope>
    <source>
        <strain evidence="1">0111107301</strain>
        <tissue evidence="1">Whole body</tissue>
    </source>
</reference>
<dbReference type="Proteomes" id="UP000053105">
    <property type="component" value="Unassembled WGS sequence"/>
</dbReference>
<dbReference type="AlphaFoldDB" id="A0A0M9A3V2"/>
<keyword evidence="2" id="KW-1185">Reference proteome</keyword>